<name>A0ABQ9YBA8_9EUKA</name>
<evidence type="ECO:0000256" key="1">
    <source>
        <dbReference type="SAM" id="MobiDB-lite"/>
    </source>
</evidence>
<keyword evidence="2" id="KW-0472">Membrane</keyword>
<evidence type="ECO:0000313" key="4">
    <source>
        <dbReference type="Proteomes" id="UP001281761"/>
    </source>
</evidence>
<feature type="compositionally biased region" description="Low complexity" evidence="1">
    <location>
        <begin position="254"/>
        <end position="270"/>
    </location>
</feature>
<organism evidence="3 4">
    <name type="scientific">Blattamonas nauphoetae</name>
    <dbReference type="NCBI Taxonomy" id="2049346"/>
    <lineage>
        <taxon>Eukaryota</taxon>
        <taxon>Metamonada</taxon>
        <taxon>Preaxostyla</taxon>
        <taxon>Oxymonadida</taxon>
        <taxon>Blattamonas</taxon>
    </lineage>
</organism>
<evidence type="ECO:0000313" key="3">
    <source>
        <dbReference type="EMBL" id="KAK2961004.1"/>
    </source>
</evidence>
<sequence>MSTFENRIYHRPRDGLQLKTWYNKAPYILSFLAVCAVGGGVYAMARFSMWYLSVAVFTPLVFVLAFIGPILKNLATTTISIDPENDDCTIRVVPSLLSRLFCKKSSVRRERLCEITQVSTLTKNSHVSNRRNPYDENGRLLVDPRNGKKTHAKMKFRLHIVALNFDCLQYLSFEELQVLTDYVHEYRGWAVQTGLVDDPSAPPNFRALLAQRAEPAAELPNRMNAQAPYMAGSDSAELNSLYSYRPPLPSQSDSYAPASLPPYAYAPSPATGQPDVSTAYPADPPSSLPLKDEDEPDVY</sequence>
<accession>A0ABQ9YBA8</accession>
<reference evidence="3 4" key="1">
    <citation type="journal article" date="2022" name="bioRxiv">
        <title>Genomics of Preaxostyla Flagellates Illuminates Evolutionary Transitions and the Path Towards Mitochondrial Loss.</title>
        <authorList>
            <person name="Novak L.V.F."/>
            <person name="Treitli S.C."/>
            <person name="Pyrih J."/>
            <person name="Halakuc P."/>
            <person name="Pipaliya S.V."/>
            <person name="Vacek V."/>
            <person name="Brzon O."/>
            <person name="Soukal P."/>
            <person name="Eme L."/>
            <person name="Dacks J.B."/>
            <person name="Karnkowska A."/>
            <person name="Elias M."/>
            <person name="Hampl V."/>
        </authorList>
    </citation>
    <scope>NUCLEOTIDE SEQUENCE [LARGE SCALE GENOMIC DNA]</scope>
    <source>
        <strain evidence="3">NAU3</strain>
        <tissue evidence="3">Gut</tissue>
    </source>
</reference>
<proteinExistence type="predicted"/>
<protein>
    <recommendedName>
        <fullName evidence="5">Transmembrane protein</fullName>
    </recommendedName>
</protein>
<comment type="caution">
    <text evidence="3">The sequence shown here is derived from an EMBL/GenBank/DDBJ whole genome shotgun (WGS) entry which is preliminary data.</text>
</comment>
<keyword evidence="2" id="KW-1133">Transmembrane helix</keyword>
<feature type="transmembrane region" description="Helical" evidence="2">
    <location>
        <begin position="21"/>
        <end position="44"/>
    </location>
</feature>
<feature type="region of interest" description="Disordered" evidence="1">
    <location>
        <begin position="251"/>
        <end position="299"/>
    </location>
</feature>
<evidence type="ECO:0008006" key="5">
    <source>
        <dbReference type="Google" id="ProtNLM"/>
    </source>
</evidence>
<gene>
    <name evidence="3" type="ORF">BLNAU_4091</name>
</gene>
<dbReference type="Proteomes" id="UP001281761">
    <property type="component" value="Unassembled WGS sequence"/>
</dbReference>
<dbReference type="EMBL" id="JARBJD010000019">
    <property type="protein sequence ID" value="KAK2961004.1"/>
    <property type="molecule type" value="Genomic_DNA"/>
</dbReference>
<evidence type="ECO:0000256" key="2">
    <source>
        <dbReference type="SAM" id="Phobius"/>
    </source>
</evidence>
<feature type="transmembrane region" description="Helical" evidence="2">
    <location>
        <begin position="50"/>
        <end position="71"/>
    </location>
</feature>
<keyword evidence="2" id="KW-0812">Transmembrane</keyword>
<keyword evidence="4" id="KW-1185">Reference proteome</keyword>